<proteinExistence type="predicted"/>
<evidence type="ECO:0000259" key="1">
    <source>
        <dbReference type="Pfam" id="PF05134"/>
    </source>
</evidence>
<feature type="non-terminal residue" evidence="2">
    <location>
        <position position="192"/>
    </location>
</feature>
<dbReference type="InterPro" id="IPR043129">
    <property type="entry name" value="ATPase_NBD"/>
</dbReference>
<accession>X1V3E6</accession>
<protein>
    <recommendedName>
        <fullName evidence="1">GspL cytoplasmic actin-ATPase-like domain-containing protein</fullName>
    </recommendedName>
</protein>
<organism evidence="2">
    <name type="scientific">marine sediment metagenome</name>
    <dbReference type="NCBI Taxonomy" id="412755"/>
    <lineage>
        <taxon>unclassified sequences</taxon>
        <taxon>metagenomes</taxon>
        <taxon>ecological metagenomes</taxon>
    </lineage>
</organism>
<dbReference type="Gene3D" id="3.30.420.380">
    <property type="match status" value="1"/>
</dbReference>
<dbReference type="InterPro" id="IPR024230">
    <property type="entry name" value="GspL_cyto_dom"/>
</dbReference>
<dbReference type="AlphaFoldDB" id="X1V3E6"/>
<feature type="domain" description="GspL cytoplasmic actin-ATPase-like" evidence="1">
    <location>
        <begin position="14"/>
        <end position="91"/>
    </location>
</feature>
<comment type="caution">
    <text evidence="2">The sequence shown here is derived from an EMBL/GenBank/DDBJ whole genome shotgun (WGS) entry which is preliminary data.</text>
</comment>
<dbReference type="SUPFAM" id="SSF53067">
    <property type="entry name" value="Actin-like ATPase domain"/>
    <property type="match status" value="1"/>
</dbReference>
<name>X1V3E6_9ZZZZ</name>
<dbReference type="EMBL" id="BARW01025068">
    <property type="protein sequence ID" value="GAI99149.1"/>
    <property type="molecule type" value="Genomic_DNA"/>
</dbReference>
<reference evidence="2" key="1">
    <citation type="journal article" date="2014" name="Front. Microbiol.">
        <title>High frequency of phylogenetically diverse reductive dehalogenase-homologous genes in deep subseafloor sedimentary metagenomes.</title>
        <authorList>
            <person name="Kawai M."/>
            <person name="Futagami T."/>
            <person name="Toyoda A."/>
            <person name="Takaki Y."/>
            <person name="Nishi S."/>
            <person name="Hori S."/>
            <person name="Arai W."/>
            <person name="Tsubouchi T."/>
            <person name="Morono Y."/>
            <person name="Uchiyama I."/>
            <person name="Ito T."/>
            <person name="Fujiyama A."/>
            <person name="Inagaki F."/>
            <person name="Takami H."/>
        </authorList>
    </citation>
    <scope>NUCLEOTIDE SEQUENCE</scope>
    <source>
        <strain evidence="2">Expedition CK06-06</strain>
    </source>
</reference>
<evidence type="ECO:0000313" key="2">
    <source>
        <dbReference type="EMBL" id="GAI99149.1"/>
    </source>
</evidence>
<sequence length="192" mass="20539">MFMQHNVHSEFGDTKQIAATIRFDTEEALAMDVSDIAIAFQITSSNKSGSELTVFTAQKKVLSDILISLQSGGMDPVSIEPDVNCLSRFVCRKLSAPKGTQGGTLFGMLSARSGYLIVPHQDGSGSQKASRVRTFLVGSTTDRDVLLAREAIMTTALSGGEPISCLRVFDSAGAADYQQLGERLGIEADEVD</sequence>
<dbReference type="Pfam" id="PF05134">
    <property type="entry name" value="T2SSL"/>
    <property type="match status" value="1"/>
</dbReference>
<gene>
    <name evidence="2" type="ORF">S12H4_41183</name>
</gene>